<feature type="chain" id="PRO_5017485503" description="Outer membrane protein" evidence="1">
    <location>
        <begin position="25"/>
        <end position="347"/>
    </location>
</feature>
<comment type="caution">
    <text evidence="2">The sequence shown here is derived from an EMBL/GenBank/DDBJ whole genome shotgun (WGS) entry which is preliminary data.</text>
</comment>
<dbReference type="EMBL" id="BGZN01000031">
    <property type="protein sequence ID" value="GBR74122.1"/>
    <property type="molecule type" value="Genomic_DNA"/>
</dbReference>
<sequence length="347" mass="37813">MIKRGLAILLFSFCLGAGSRQAVALDALSIGADAAARGGAYLAGSRSGHYGFQNYAFLAQQPAPRLSLTAFDLISEVNYFSAAYSQNNFSLGLLRVQESGGELRDKAGNLQGGEINYTDSTFYGAYGFALGRLSLGLRGKLQSKYFSEAEVSAVGLALDLAGAYQAQPYLLLGAELGNILATEMAWSNGLAENYGRSLGLGALFKVFGADGYWPDYKQPLHLYADIRALAVDYFWSAGAEYWLCDYIALRGGLKQARDAREEQSAKTLQFAAGVGFNFANFYFDYAYDSGDAVAENITHFFTISYWWDAPPPPETKTIKGVEGVSKAKKNTKKYKRTFRSTLNSSEQ</sequence>
<evidence type="ECO:0008006" key="4">
    <source>
        <dbReference type="Google" id="ProtNLM"/>
    </source>
</evidence>
<keyword evidence="1" id="KW-0732">Signal</keyword>
<reference evidence="2 3" key="1">
    <citation type="journal article" date="2019" name="ISME J.">
        <title>Genome analyses of uncultured TG2/ZB3 bacteria in 'Margulisbacteria' specifically attached to ectosymbiotic spirochetes of protists in the termite gut.</title>
        <authorList>
            <person name="Utami Y.D."/>
            <person name="Kuwahara H."/>
            <person name="Igai K."/>
            <person name="Murakami T."/>
            <person name="Sugaya K."/>
            <person name="Morikawa T."/>
            <person name="Nagura Y."/>
            <person name="Yuki M."/>
            <person name="Deevong P."/>
            <person name="Inoue T."/>
            <person name="Kihara K."/>
            <person name="Lo N."/>
            <person name="Yamada A."/>
            <person name="Ohkuma M."/>
            <person name="Hongoh Y."/>
        </authorList>
    </citation>
    <scope>NUCLEOTIDE SEQUENCE [LARGE SCALE GENOMIC DNA]</scope>
    <source>
        <strain evidence="2">NkOx7-01</strain>
    </source>
</reference>
<proteinExistence type="predicted"/>
<organism evidence="2 3">
    <name type="scientific">Termititenax aidoneus</name>
    <dbReference type="NCBI Taxonomy" id="2218524"/>
    <lineage>
        <taxon>Bacteria</taxon>
        <taxon>Bacillati</taxon>
        <taxon>Candidatus Margulisiibacteriota</taxon>
        <taxon>Candidatus Termititenacia</taxon>
        <taxon>Candidatus Termititenacales</taxon>
        <taxon>Candidatus Termititenacaceae</taxon>
        <taxon>Candidatus Termititenax</taxon>
    </lineage>
</organism>
<protein>
    <recommendedName>
        <fullName evidence="4">Outer membrane protein</fullName>
    </recommendedName>
</protein>
<evidence type="ECO:0000313" key="2">
    <source>
        <dbReference type="EMBL" id="GBR74122.1"/>
    </source>
</evidence>
<keyword evidence="3" id="KW-1185">Reference proteome</keyword>
<name>A0A388TCH7_TERA1</name>
<evidence type="ECO:0000313" key="3">
    <source>
        <dbReference type="Proteomes" id="UP000269352"/>
    </source>
</evidence>
<feature type="signal peptide" evidence="1">
    <location>
        <begin position="1"/>
        <end position="24"/>
    </location>
</feature>
<evidence type="ECO:0000256" key="1">
    <source>
        <dbReference type="SAM" id="SignalP"/>
    </source>
</evidence>
<dbReference type="Proteomes" id="UP000269352">
    <property type="component" value="Unassembled WGS sequence"/>
</dbReference>
<dbReference type="AlphaFoldDB" id="A0A388TCH7"/>
<accession>A0A388TCH7</accession>
<gene>
    <name evidence="2" type="ORF">NO1_1351</name>
</gene>